<name>A0AAP7A5W4_PAEAL</name>
<evidence type="ECO:0000313" key="1">
    <source>
        <dbReference type="EMBL" id="NOJ73906.1"/>
    </source>
</evidence>
<gene>
    <name evidence="1" type="ORF">HMI46_25670</name>
</gene>
<proteinExistence type="predicted"/>
<dbReference type="Proteomes" id="UP000552038">
    <property type="component" value="Unassembled WGS sequence"/>
</dbReference>
<reference evidence="1 2" key="1">
    <citation type="submission" date="2020-05" db="EMBL/GenBank/DDBJ databases">
        <title>Whole genome sequencing and identification of novel metabolites from Paenibacillus alvei strain JR949.</title>
        <authorList>
            <person name="Rajendhran J."/>
            <person name="Sree Pranav P."/>
            <person name="Mahalakshmi B."/>
            <person name="Karthikeyan R."/>
        </authorList>
    </citation>
    <scope>NUCLEOTIDE SEQUENCE [LARGE SCALE GENOMIC DNA]</scope>
    <source>
        <strain evidence="1 2">JR949</strain>
    </source>
</reference>
<protein>
    <submittedName>
        <fullName evidence="1">Uncharacterized protein</fullName>
    </submittedName>
</protein>
<evidence type="ECO:0000313" key="2">
    <source>
        <dbReference type="Proteomes" id="UP000552038"/>
    </source>
</evidence>
<comment type="caution">
    <text evidence="1">The sequence shown here is derived from an EMBL/GenBank/DDBJ whole genome shotgun (WGS) entry which is preliminary data.</text>
</comment>
<dbReference type="RefSeq" id="WP_171419716.1">
    <property type="nucleotide sequence ID" value="NZ_JABFOR010000062.1"/>
</dbReference>
<accession>A0AAP7A5W4</accession>
<organism evidence="1 2">
    <name type="scientific">Paenibacillus alvei</name>
    <name type="common">Bacillus alvei</name>
    <dbReference type="NCBI Taxonomy" id="44250"/>
    <lineage>
        <taxon>Bacteria</taxon>
        <taxon>Bacillati</taxon>
        <taxon>Bacillota</taxon>
        <taxon>Bacilli</taxon>
        <taxon>Bacillales</taxon>
        <taxon>Paenibacillaceae</taxon>
        <taxon>Paenibacillus</taxon>
    </lineage>
</organism>
<dbReference type="EMBL" id="JABFOR010000062">
    <property type="protein sequence ID" value="NOJ73906.1"/>
    <property type="molecule type" value="Genomic_DNA"/>
</dbReference>
<sequence length="124" mass="13769">MLEQAKAKLQAEMAGAKDNDYVQFVGQYLLNHIESHPKEADKIMVNEKTIVKSLEAMRKAAEKKRKGNVAMLTPQEGFTVVFEYYGIKSAPVAVPTSQETPTATVKTVEPPADDFDINLDDLLK</sequence>
<dbReference type="AlphaFoldDB" id="A0AAP7A5W4"/>